<feature type="transmembrane region" description="Helical" evidence="2">
    <location>
        <begin position="96"/>
        <end position="117"/>
    </location>
</feature>
<dbReference type="Proteomes" id="UP001332243">
    <property type="component" value="Unassembled WGS sequence"/>
</dbReference>
<protein>
    <submittedName>
        <fullName evidence="3">DUF4173 domain-containing protein</fullName>
    </submittedName>
</protein>
<feature type="transmembrane region" description="Helical" evidence="2">
    <location>
        <begin position="461"/>
        <end position="481"/>
    </location>
</feature>
<feature type="transmembrane region" description="Helical" evidence="2">
    <location>
        <begin position="522"/>
        <end position="541"/>
    </location>
</feature>
<accession>A0ABU7RPB0</accession>
<dbReference type="Pfam" id="PF13687">
    <property type="entry name" value="DUF4153"/>
    <property type="match status" value="1"/>
</dbReference>
<feature type="transmembrane region" description="Helical" evidence="2">
    <location>
        <begin position="426"/>
        <end position="449"/>
    </location>
</feature>
<feature type="transmembrane region" description="Helical" evidence="2">
    <location>
        <begin position="70"/>
        <end position="90"/>
    </location>
</feature>
<feature type="compositionally biased region" description="Low complexity" evidence="1">
    <location>
        <begin position="154"/>
        <end position="171"/>
    </location>
</feature>
<feature type="transmembrane region" description="Helical" evidence="2">
    <location>
        <begin position="215"/>
        <end position="245"/>
    </location>
</feature>
<keyword evidence="2" id="KW-0812">Transmembrane</keyword>
<gene>
    <name evidence="3" type="ORF">V1633_07515</name>
</gene>
<feature type="transmembrane region" description="Helical" evidence="2">
    <location>
        <begin position="297"/>
        <end position="318"/>
    </location>
</feature>
<evidence type="ECO:0000256" key="1">
    <source>
        <dbReference type="SAM" id="MobiDB-lite"/>
    </source>
</evidence>
<feature type="transmembrane region" description="Helical" evidence="2">
    <location>
        <begin position="493"/>
        <end position="515"/>
    </location>
</feature>
<evidence type="ECO:0000313" key="3">
    <source>
        <dbReference type="EMBL" id="MEE6258341.1"/>
    </source>
</evidence>
<feature type="transmembrane region" description="Helical" evidence="2">
    <location>
        <begin position="257"/>
        <end position="276"/>
    </location>
</feature>
<evidence type="ECO:0000313" key="4">
    <source>
        <dbReference type="Proteomes" id="UP001332243"/>
    </source>
</evidence>
<dbReference type="RefSeq" id="WP_331213459.1">
    <property type="nucleotide sequence ID" value="NZ_JAZGQK010000006.1"/>
</dbReference>
<sequence length="650" mass="66859">MTGVPAGAAPGAAVATMTGVPAGAAPGAAGRPAGAPAWADRTGYPAMAAGWHAPRPPSVLHRRWPGPRAGAPRAVVGSVAAAAAVAAVTIPLSRPGLGWLLAGIAGTAALVVAAWSANGRPAAADSGQPAATDGGQSTGTSATQPSEPATRPDATATASTGTATATATATGTGTGTGTGQDPAAPANRQHPGTDAGQVTGPAVGRLRRIGPTRPLWALATLALLAVGTVRAAGWLFVLCLLTAGVTAALTVADGRSLRGLLLSGLIPLAAVLRALPWAARGLNGPQRPEGGGRFGRTFGAVAVSLLLLLVFGLLLSSADAAFAVQLDRVLPDLSVPVVFRWIFLFVAVGAGLIGAAYVLAAPPDLTGLAVGTGRGRLRRFEWMLPVALLDLLFAGFVAVQLTTLFGGDDHVLRTAGLTYAEYARSGFWQLLAVSVLVLLVIGAAGWWAPRNGRTDRVLIRLLLGALTLLSLVIVGSALYRMDVYADAYGATRLRLLVAVCELWIGLLFVLVAAAGIRLTGAWLPRLAVGTAVLALLGLAIANPDRLIAERNVDLWAKTGRIDIWYLSGLSADAVPALDRLPESLRRCALTPIFTELAERGDANGFRDNRRERNDDWHEFNLGRAEARRILTEHPVPSARSSMSLPSTGCS</sequence>
<keyword evidence="2" id="KW-1133">Transmembrane helix</keyword>
<keyword evidence="4" id="KW-1185">Reference proteome</keyword>
<name>A0ABU7RPB0_9ACTN</name>
<keyword evidence="2" id="KW-0472">Membrane</keyword>
<feature type="transmembrane region" description="Helical" evidence="2">
    <location>
        <begin position="338"/>
        <end position="361"/>
    </location>
</feature>
<organism evidence="3 4">
    <name type="scientific">Plantactinospora sonchi</name>
    <dbReference type="NCBI Taxonomy" id="1544735"/>
    <lineage>
        <taxon>Bacteria</taxon>
        <taxon>Bacillati</taxon>
        <taxon>Actinomycetota</taxon>
        <taxon>Actinomycetes</taxon>
        <taxon>Micromonosporales</taxon>
        <taxon>Micromonosporaceae</taxon>
        <taxon>Plantactinospora</taxon>
    </lineage>
</organism>
<evidence type="ECO:0000256" key="2">
    <source>
        <dbReference type="SAM" id="Phobius"/>
    </source>
</evidence>
<feature type="region of interest" description="Disordered" evidence="1">
    <location>
        <begin position="120"/>
        <end position="201"/>
    </location>
</feature>
<comment type="caution">
    <text evidence="3">The sequence shown here is derived from an EMBL/GenBank/DDBJ whole genome shotgun (WGS) entry which is preliminary data.</text>
</comment>
<feature type="compositionally biased region" description="Polar residues" evidence="1">
    <location>
        <begin position="134"/>
        <end position="147"/>
    </location>
</feature>
<proteinExistence type="predicted"/>
<reference evidence="3 4" key="1">
    <citation type="submission" date="2024-01" db="EMBL/GenBank/DDBJ databases">
        <title>Genome insights into Plantactinospora sonchi sp. nov.</title>
        <authorList>
            <person name="Wang L."/>
        </authorList>
    </citation>
    <scope>NUCLEOTIDE SEQUENCE [LARGE SCALE GENOMIC DNA]</scope>
    <source>
        <strain evidence="3 4">NEAU-QY2</strain>
    </source>
</reference>
<feature type="transmembrane region" description="Helical" evidence="2">
    <location>
        <begin position="382"/>
        <end position="406"/>
    </location>
</feature>
<dbReference type="InterPro" id="IPR025291">
    <property type="entry name" value="DUF4153"/>
</dbReference>
<dbReference type="EMBL" id="JAZGQK010000006">
    <property type="protein sequence ID" value="MEE6258341.1"/>
    <property type="molecule type" value="Genomic_DNA"/>
</dbReference>